<gene>
    <name evidence="1" type="ORF">VCUG_00815</name>
</gene>
<dbReference type="RefSeq" id="XP_008073835.1">
    <property type="nucleotide sequence ID" value="XM_008075644.1"/>
</dbReference>
<dbReference type="AlphaFoldDB" id="L2GWR4"/>
<evidence type="ECO:0008006" key="3">
    <source>
        <dbReference type="Google" id="ProtNLM"/>
    </source>
</evidence>
<dbReference type="VEuPathDB" id="MicrosporidiaDB:VCUG_00815"/>
<reference evidence="2" key="1">
    <citation type="submission" date="2011-03" db="EMBL/GenBank/DDBJ databases">
        <title>The genome sequence of Vavraia culicis strain floridensis.</title>
        <authorList>
            <consortium name="The Broad Institute Genome Sequencing Platform"/>
            <person name="Cuomo C."/>
            <person name="Becnel J."/>
            <person name="Sanscrainte N."/>
            <person name="Young S.K."/>
            <person name="Zeng Q."/>
            <person name="Gargeya S."/>
            <person name="Fitzgerald M."/>
            <person name="Haas B."/>
            <person name="Abouelleil A."/>
            <person name="Alvarado L."/>
            <person name="Arachchi H.M."/>
            <person name="Berlin A."/>
            <person name="Chapman S.B."/>
            <person name="Gearin G."/>
            <person name="Goldberg J."/>
            <person name="Griggs A."/>
            <person name="Gujja S."/>
            <person name="Hansen M."/>
            <person name="Heiman D."/>
            <person name="Howarth C."/>
            <person name="Larimer J."/>
            <person name="Lui A."/>
            <person name="MacDonald P.J.P."/>
            <person name="McCowen C."/>
            <person name="Montmayeur A."/>
            <person name="Murphy C."/>
            <person name="Neiman D."/>
            <person name="Pearson M."/>
            <person name="Priest M."/>
            <person name="Roberts A."/>
            <person name="Saif S."/>
            <person name="Shea T."/>
            <person name="Sisk P."/>
            <person name="Stolte C."/>
            <person name="Sykes S."/>
            <person name="Wortman J."/>
            <person name="Nusbaum C."/>
            <person name="Birren B."/>
        </authorList>
    </citation>
    <scope>NUCLEOTIDE SEQUENCE [LARGE SCALE GENOMIC DNA]</scope>
    <source>
        <strain evidence="2">floridensis</strain>
    </source>
</reference>
<dbReference type="OMA" id="NGHNIFH"/>
<dbReference type="EMBL" id="GL877413">
    <property type="protein sequence ID" value="ELA47733.1"/>
    <property type="molecule type" value="Genomic_DNA"/>
</dbReference>
<evidence type="ECO:0000313" key="1">
    <source>
        <dbReference type="EMBL" id="ELA47733.1"/>
    </source>
</evidence>
<name>L2GWR4_VAVCU</name>
<evidence type="ECO:0000313" key="2">
    <source>
        <dbReference type="Proteomes" id="UP000011081"/>
    </source>
</evidence>
<dbReference type="HOGENOM" id="CLU_1278422_0_0_1"/>
<accession>L2GWR4</accession>
<dbReference type="InParanoid" id="L2GWR4"/>
<sequence>MFFYLIACYCLDLTQQKWLITPKVNSNAYLQLKDGMIGIIKDVFPLNYDDDRVVSFTAKNPKEYAQKLAKQRKTPTDEPLSEDVSFMINFNEGKMCKLDNFRSLIPCEGSPRERSTWRVNETSNGFKIINGDMCLKVTTVGDNLYTNTLEVELDECMDDLTFYWDIEIMPRNFSLPEDLDEKYEIFVPKHTGINGEEINGHNIFHYGKYNRHVKYD</sequence>
<keyword evidence="2" id="KW-1185">Reference proteome</keyword>
<dbReference type="OrthoDB" id="10310231at2759"/>
<protein>
    <recommendedName>
        <fullName evidence="3">Ricin B lectin domain-containing protein</fullName>
    </recommendedName>
</protein>
<proteinExistence type="predicted"/>
<dbReference type="Proteomes" id="UP000011081">
    <property type="component" value="Unassembled WGS sequence"/>
</dbReference>
<dbReference type="GeneID" id="19878698"/>
<organism evidence="1 2">
    <name type="scientific">Vavraia culicis (isolate floridensis)</name>
    <name type="common">Microsporidian parasite</name>
    <dbReference type="NCBI Taxonomy" id="948595"/>
    <lineage>
        <taxon>Eukaryota</taxon>
        <taxon>Fungi</taxon>
        <taxon>Fungi incertae sedis</taxon>
        <taxon>Microsporidia</taxon>
        <taxon>Pleistophoridae</taxon>
        <taxon>Vavraia</taxon>
    </lineage>
</organism>